<evidence type="ECO:0000313" key="3">
    <source>
        <dbReference type="Proteomes" id="UP000240830"/>
    </source>
</evidence>
<dbReference type="PANTHER" id="PTHR28083:SF1">
    <property type="entry name" value="GOOD FOR FULL DBP5 ACTIVITY PROTEIN 2"/>
    <property type="match status" value="1"/>
</dbReference>
<dbReference type="PANTHER" id="PTHR28083">
    <property type="entry name" value="GOOD FOR FULL DBP5 ACTIVITY PROTEIN 2"/>
    <property type="match status" value="1"/>
</dbReference>
<dbReference type="Pfam" id="PF21762">
    <property type="entry name" value="DEDDh_C"/>
    <property type="match status" value="1"/>
</dbReference>
<dbReference type="InterPro" id="IPR048519">
    <property type="entry name" value="Gfd2/YDR514C-like_C"/>
</dbReference>
<reference evidence="2 3" key="1">
    <citation type="submission" date="2016-10" db="EMBL/GenBank/DDBJ databases">
        <title>The genome of Paramicrosporidium saccamoebae is the missing link in understanding Cryptomycota and Microsporidia evolution.</title>
        <authorList>
            <person name="Quandt C.A."/>
            <person name="Beaudet D."/>
            <person name="Corsaro D."/>
            <person name="Michel R."/>
            <person name="Corradi N."/>
            <person name="James T."/>
        </authorList>
    </citation>
    <scope>NUCLEOTIDE SEQUENCE [LARGE SCALE GENOMIC DNA]</scope>
    <source>
        <strain evidence="2 3">KSL3</strain>
    </source>
</reference>
<dbReference type="AlphaFoldDB" id="A0A2H9TP60"/>
<evidence type="ECO:0000259" key="1">
    <source>
        <dbReference type="Pfam" id="PF21762"/>
    </source>
</evidence>
<evidence type="ECO:0000313" key="2">
    <source>
        <dbReference type="EMBL" id="PJF19519.1"/>
    </source>
</evidence>
<dbReference type="OrthoDB" id="5953249at2759"/>
<dbReference type="InterPro" id="IPR040151">
    <property type="entry name" value="Gfd2/YDR514C-like"/>
</dbReference>
<gene>
    <name evidence="2" type="ORF">PSACC_00663</name>
</gene>
<dbReference type="GO" id="GO:0003676">
    <property type="term" value="F:nucleic acid binding"/>
    <property type="evidence" value="ECO:0007669"/>
    <property type="project" value="InterPro"/>
</dbReference>
<name>A0A2H9TP60_9FUNG</name>
<dbReference type="SUPFAM" id="SSF53098">
    <property type="entry name" value="Ribonuclease H-like"/>
    <property type="match status" value="1"/>
</dbReference>
<keyword evidence="3" id="KW-1185">Reference proteome</keyword>
<feature type="domain" description="Gfd2/YDR514C-like C-terminal" evidence="1">
    <location>
        <begin position="206"/>
        <end position="371"/>
    </location>
</feature>
<protein>
    <submittedName>
        <fullName evidence="2">DnaQ-like exo super family protein</fullName>
    </submittedName>
</protein>
<proteinExistence type="predicted"/>
<dbReference type="EMBL" id="MTSL01000054">
    <property type="protein sequence ID" value="PJF19519.1"/>
    <property type="molecule type" value="Genomic_DNA"/>
</dbReference>
<dbReference type="InterPro" id="IPR012337">
    <property type="entry name" value="RNaseH-like_sf"/>
</dbReference>
<accession>A0A2H9TP60</accession>
<organism evidence="2 3">
    <name type="scientific">Paramicrosporidium saccamoebae</name>
    <dbReference type="NCBI Taxonomy" id="1246581"/>
    <lineage>
        <taxon>Eukaryota</taxon>
        <taxon>Fungi</taxon>
        <taxon>Fungi incertae sedis</taxon>
        <taxon>Cryptomycota</taxon>
        <taxon>Cryptomycota incertae sedis</taxon>
        <taxon>Paramicrosporidium</taxon>
    </lineage>
</organism>
<dbReference type="STRING" id="1246581.A0A2H9TP60"/>
<dbReference type="InterPro" id="IPR036397">
    <property type="entry name" value="RNaseH_sf"/>
</dbReference>
<comment type="caution">
    <text evidence="2">The sequence shown here is derived from an EMBL/GenBank/DDBJ whole genome shotgun (WGS) entry which is preliminary data.</text>
</comment>
<dbReference type="Proteomes" id="UP000240830">
    <property type="component" value="Unassembled WGS sequence"/>
</dbReference>
<dbReference type="GO" id="GO:0005634">
    <property type="term" value="C:nucleus"/>
    <property type="evidence" value="ECO:0007669"/>
    <property type="project" value="TreeGrafter"/>
</dbReference>
<sequence length="377" mass="43135">MQVQWKSYASHGKNSGALVQRGKTKAMPDEMAKRLGSYQTYNEAQHGPLYCMDSVSTEITKVLHPQKDHTNVDLKKKIRNSFGELIWSNLGIPGAPADVTEIPIYHMYQYGFRRRVALDQKFLPFWLQLYRDRSNMELPLDKVSQIVDNLRPSSTTGWTHAKRVMHPTWTALREQLKIVDRLGALGQHFNDTVVDLNRSDSPITRFVALDIEAYEHSPRKLTEFGISTYDCVTRKSENFHIIITEHVKLRNKRFMHDAKDHFAFGKSLYMNTAEAMAFFATKLHEPGTALVGHSLKCDLKFIERSKVAGERISVRAIEKLPMYDLQYLFRCSRCSEMHSKLDVIVARLGIANEVMHNAGNDAALTMSAFLKLMGLNK</sequence>
<dbReference type="Gene3D" id="3.30.420.10">
    <property type="entry name" value="Ribonuclease H-like superfamily/Ribonuclease H"/>
    <property type="match status" value="1"/>
</dbReference>